<dbReference type="CDD" id="cd13954">
    <property type="entry name" value="7tmA_OR"/>
    <property type="match status" value="1"/>
</dbReference>
<evidence type="ECO:0000256" key="8">
    <source>
        <dbReference type="ARBA" id="ARBA00023136"/>
    </source>
</evidence>
<evidence type="ECO:0000256" key="3">
    <source>
        <dbReference type="ARBA" id="ARBA00022606"/>
    </source>
</evidence>
<accession>A0AAV7SVM6</accession>
<evidence type="ECO:0000256" key="6">
    <source>
        <dbReference type="ARBA" id="ARBA00022989"/>
    </source>
</evidence>
<dbReference type="Proteomes" id="UP001066276">
    <property type="component" value="Chromosome 4_1"/>
</dbReference>
<feature type="domain" description="G-protein coupled receptors family 1 profile" evidence="13">
    <location>
        <begin position="47"/>
        <end position="296"/>
    </location>
</feature>
<keyword evidence="15" id="KW-1185">Reference proteome</keyword>
<evidence type="ECO:0000313" key="15">
    <source>
        <dbReference type="Proteomes" id="UP001066276"/>
    </source>
</evidence>
<comment type="subcellular location">
    <subcellularLocation>
        <location evidence="1 12">Cell membrane</location>
        <topology evidence="1 12">Multi-pass membrane protein</topology>
    </subcellularLocation>
</comment>
<dbReference type="PANTHER" id="PTHR26452">
    <property type="entry name" value="OLFACTORY RECEPTOR"/>
    <property type="match status" value="1"/>
</dbReference>
<reference evidence="14" key="1">
    <citation type="journal article" date="2022" name="bioRxiv">
        <title>Sequencing and chromosome-scale assembly of the giantPleurodeles waltlgenome.</title>
        <authorList>
            <person name="Brown T."/>
            <person name="Elewa A."/>
            <person name="Iarovenko S."/>
            <person name="Subramanian E."/>
            <person name="Araus A.J."/>
            <person name="Petzold A."/>
            <person name="Susuki M."/>
            <person name="Suzuki K.-i.T."/>
            <person name="Hayashi T."/>
            <person name="Toyoda A."/>
            <person name="Oliveira C."/>
            <person name="Osipova E."/>
            <person name="Leigh N.D."/>
            <person name="Simon A."/>
            <person name="Yun M.H."/>
        </authorList>
    </citation>
    <scope>NUCLEOTIDE SEQUENCE</scope>
    <source>
        <strain evidence="14">20211129_DDA</strain>
        <tissue evidence="14">Liver</tissue>
    </source>
</reference>
<keyword evidence="8 12" id="KW-0472">Membrane</keyword>
<dbReference type="AlphaFoldDB" id="A0AAV7SVM6"/>
<comment type="similarity">
    <text evidence="11">Belongs to the G-protein coupled receptor 1 family.</text>
</comment>
<dbReference type="SUPFAM" id="SSF81321">
    <property type="entry name" value="Family A G protein-coupled receptor-like"/>
    <property type="match status" value="1"/>
</dbReference>
<evidence type="ECO:0000256" key="7">
    <source>
        <dbReference type="ARBA" id="ARBA00023040"/>
    </source>
</evidence>
<protein>
    <recommendedName>
        <fullName evidence="12">Olfactory receptor</fullName>
    </recommendedName>
</protein>
<organism evidence="14 15">
    <name type="scientific">Pleurodeles waltl</name>
    <name type="common">Iberian ribbed newt</name>
    <dbReference type="NCBI Taxonomy" id="8319"/>
    <lineage>
        <taxon>Eukaryota</taxon>
        <taxon>Metazoa</taxon>
        <taxon>Chordata</taxon>
        <taxon>Craniata</taxon>
        <taxon>Vertebrata</taxon>
        <taxon>Euteleostomi</taxon>
        <taxon>Amphibia</taxon>
        <taxon>Batrachia</taxon>
        <taxon>Caudata</taxon>
        <taxon>Salamandroidea</taxon>
        <taxon>Salamandridae</taxon>
        <taxon>Pleurodelinae</taxon>
        <taxon>Pleurodeles</taxon>
    </lineage>
</organism>
<keyword evidence="10 11" id="KW-0807">Transducer</keyword>
<dbReference type="Gene3D" id="1.20.1070.10">
    <property type="entry name" value="Rhodopsin 7-helix transmembrane proteins"/>
    <property type="match status" value="1"/>
</dbReference>
<gene>
    <name evidence="14" type="ORF">NDU88_000148</name>
</gene>
<dbReference type="PRINTS" id="PR00237">
    <property type="entry name" value="GPCRRHODOPSN"/>
</dbReference>
<evidence type="ECO:0000256" key="5">
    <source>
        <dbReference type="ARBA" id="ARBA00022725"/>
    </source>
</evidence>
<feature type="transmembrane region" description="Helical" evidence="12">
    <location>
        <begin position="105"/>
        <end position="126"/>
    </location>
</feature>
<dbReference type="GO" id="GO:0004984">
    <property type="term" value="F:olfactory receptor activity"/>
    <property type="evidence" value="ECO:0007669"/>
    <property type="project" value="InterPro"/>
</dbReference>
<keyword evidence="6 12" id="KW-1133">Transmembrane helix</keyword>
<name>A0AAV7SVM6_PLEWA</name>
<dbReference type="EMBL" id="JANPWB010000007">
    <property type="protein sequence ID" value="KAJ1168199.1"/>
    <property type="molecule type" value="Genomic_DNA"/>
</dbReference>
<feature type="transmembrane region" description="Helical" evidence="12">
    <location>
        <begin position="203"/>
        <end position="232"/>
    </location>
</feature>
<evidence type="ECO:0000313" key="14">
    <source>
        <dbReference type="EMBL" id="KAJ1168199.1"/>
    </source>
</evidence>
<evidence type="ECO:0000256" key="1">
    <source>
        <dbReference type="ARBA" id="ARBA00004651"/>
    </source>
</evidence>
<evidence type="ECO:0000256" key="4">
    <source>
        <dbReference type="ARBA" id="ARBA00022692"/>
    </source>
</evidence>
<proteinExistence type="inferred from homology"/>
<dbReference type="FunFam" id="1.20.1070.10:FF:000001">
    <property type="entry name" value="Olfactory receptor"/>
    <property type="match status" value="1"/>
</dbReference>
<evidence type="ECO:0000256" key="10">
    <source>
        <dbReference type="ARBA" id="ARBA00023224"/>
    </source>
</evidence>
<comment type="caution">
    <text evidence="14">The sequence shown here is derived from an EMBL/GenBank/DDBJ whole genome shotgun (WGS) entry which is preliminary data.</text>
</comment>
<dbReference type="InterPro" id="IPR050516">
    <property type="entry name" value="Olfactory_GPCR"/>
</dbReference>
<feature type="transmembrane region" description="Helical" evidence="12">
    <location>
        <begin position="279"/>
        <end position="298"/>
    </location>
</feature>
<dbReference type="Pfam" id="PF13853">
    <property type="entry name" value="7tm_4"/>
    <property type="match status" value="1"/>
</dbReference>
<keyword evidence="3 12" id="KW-0716">Sensory transduction</keyword>
<keyword evidence="9 11" id="KW-0675">Receptor</keyword>
<feature type="transmembrane region" description="Helical" evidence="12">
    <location>
        <begin position="32"/>
        <end position="54"/>
    </location>
</feature>
<sequence>MSLYNRSVMENHTAMNEFILVGFLVPPQLNTILFLAFLVMYVFTVLGNTIIITIYRLDTRLHTPMYFFLSHFSTLEIGYTTVTVPNLLRNQLSQDKAISFPCCMAQMYCFFFFGTAEFFFLALMAFDRYVAICHPLHYHSIMDSRCCSKMVLASWIVSSLVPISPTIIISRLPFHGSHRINHFFCDVGPVIKLSTGDIFLADLSVFMVSALVVLSSFLLIVYSYICIVTTILRIPSATGRKKAFSTCASHLIVVTIFFGTVIFMYVRPASLDSADQNKAVSFFYSVVTPMMNPIIYSLRNKEVKEALRKMIERMHSARKPASVIRAVTY</sequence>
<keyword evidence="2 12" id="KW-1003">Cell membrane</keyword>
<evidence type="ECO:0000256" key="9">
    <source>
        <dbReference type="ARBA" id="ARBA00023170"/>
    </source>
</evidence>
<feature type="transmembrane region" description="Helical" evidence="12">
    <location>
        <begin position="244"/>
        <end position="267"/>
    </location>
</feature>
<feature type="transmembrane region" description="Helical" evidence="12">
    <location>
        <begin position="66"/>
        <end position="85"/>
    </location>
</feature>
<evidence type="ECO:0000259" key="13">
    <source>
        <dbReference type="PROSITE" id="PS50262"/>
    </source>
</evidence>
<dbReference type="PRINTS" id="PR00245">
    <property type="entry name" value="OLFACTORYR"/>
</dbReference>
<dbReference type="GO" id="GO:0004930">
    <property type="term" value="F:G protein-coupled receptor activity"/>
    <property type="evidence" value="ECO:0007669"/>
    <property type="project" value="UniProtKB-KW"/>
</dbReference>
<keyword evidence="5 12" id="KW-0552">Olfaction</keyword>
<keyword evidence="4 11" id="KW-0812">Transmembrane</keyword>
<dbReference type="PROSITE" id="PS50262">
    <property type="entry name" value="G_PROTEIN_RECEP_F1_2"/>
    <property type="match status" value="1"/>
</dbReference>
<evidence type="ECO:0000256" key="2">
    <source>
        <dbReference type="ARBA" id="ARBA00022475"/>
    </source>
</evidence>
<dbReference type="PROSITE" id="PS00237">
    <property type="entry name" value="G_PROTEIN_RECEP_F1_1"/>
    <property type="match status" value="1"/>
</dbReference>
<dbReference type="GO" id="GO:0005886">
    <property type="term" value="C:plasma membrane"/>
    <property type="evidence" value="ECO:0007669"/>
    <property type="project" value="UniProtKB-SubCell"/>
</dbReference>
<evidence type="ECO:0000256" key="11">
    <source>
        <dbReference type="RuleBase" id="RU000688"/>
    </source>
</evidence>
<evidence type="ECO:0000256" key="12">
    <source>
        <dbReference type="RuleBase" id="RU363047"/>
    </source>
</evidence>
<dbReference type="InterPro" id="IPR017452">
    <property type="entry name" value="GPCR_Rhodpsn_7TM"/>
</dbReference>
<feature type="transmembrane region" description="Helical" evidence="12">
    <location>
        <begin position="147"/>
        <end position="169"/>
    </location>
</feature>
<dbReference type="InterPro" id="IPR000725">
    <property type="entry name" value="Olfact_rcpt"/>
</dbReference>
<keyword evidence="7 11" id="KW-0297">G-protein coupled receptor</keyword>
<dbReference type="InterPro" id="IPR000276">
    <property type="entry name" value="GPCR_Rhodpsn"/>
</dbReference>